<name>B0DTM8_LACBS</name>
<dbReference type="InParanoid" id="B0DTM8"/>
<dbReference type="EMBL" id="DS547133">
    <property type="protein sequence ID" value="EDR02084.1"/>
    <property type="molecule type" value="Genomic_DNA"/>
</dbReference>
<dbReference type="KEGG" id="lbc:LACBIDRAFT_332709"/>
<organism evidence="2">
    <name type="scientific">Laccaria bicolor (strain S238N-H82 / ATCC MYA-4686)</name>
    <name type="common">Bicoloured deceiver</name>
    <name type="synonym">Laccaria laccata var. bicolor</name>
    <dbReference type="NCBI Taxonomy" id="486041"/>
    <lineage>
        <taxon>Eukaryota</taxon>
        <taxon>Fungi</taxon>
        <taxon>Dikarya</taxon>
        <taxon>Basidiomycota</taxon>
        <taxon>Agaricomycotina</taxon>
        <taxon>Agaricomycetes</taxon>
        <taxon>Agaricomycetidae</taxon>
        <taxon>Agaricales</taxon>
        <taxon>Agaricineae</taxon>
        <taxon>Hydnangiaceae</taxon>
        <taxon>Laccaria</taxon>
    </lineage>
</organism>
<gene>
    <name evidence="1" type="ORF">LACBIDRAFT_332709</name>
</gene>
<protein>
    <submittedName>
        <fullName evidence="1">Predicted protein</fullName>
    </submittedName>
</protein>
<dbReference type="AlphaFoldDB" id="B0DTM8"/>
<evidence type="ECO:0000313" key="2">
    <source>
        <dbReference type="Proteomes" id="UP000001194"/>
    </source>
</evidence>
<accession>B0DTM8</accession>
<proteinExistence type="predicted"/>
<dbReference type="GeneID" id="6082942"/>
<evidence type="ECO:0000313" key="1">
    <source>
        <dbReference type="EMBL" id="EDR02084.1"/>
    </source>
</evidence>
<dbReference type="Proteomes" id="UP000001194">
    <property type="component" value="Unassembled WGS sequence"/>
</dbReference>
<keyword evidence="2" id="KW-1185">Reference proteome</keyword>
<dbReference type="RefSeq" id="XP_001887241.1">
    <property type="nucleotide sequence ID" value="XM_001887206.1"/>
</dbReference>
<sequence length="100" mass="11092">MEHSRDSLSDGLSGGGHMTSFLNNQKCECCGAALWLPEYKKDSYLPCLQWPSYTSDASSSSPRVLHNVYAALSHFNHTPTPLSVSFLCINLPSWLPNEFV</sequence>
<dbReference type="HOGENOM" id="CLU_2306626_0_0_1"/>
<reference evidence="1 2" key="1">
    <citation type="journal article" date="2008" name="Nature">
        <title>The genome of Laccaria bicolor provides insights into mycorrhizal symbiosis.</title>
        <authorList>
            <person name="Martin F."/>
            <person name="Aerts A."/>
            <person name="Ahren D."/>
            <person name="Brun A."/>
            <person name="Danchin E.G.J."/>
            <person name="Duchaussoy F."/>
            <person name="Gibon J."/>
            <person name="Kohler A."/>
            <person name="Lindquist E."/>
            <person name="Pereda V."/>
            <person name="Salamov A."/>
            <person name="Shapiro H.J."/>
            <person name="Wuyts J."/>
            <person name="Blaudez D."/>
            <person name="Buee M."/>
            <person name="Brokstein P."/>
            <person name="Canbaeck B."/>
            <person name="Cohen D."/>
            <person name="Courty P.E."/>
            <person name="Coutinho P.M."/>
            <person name="Delaruelle C."/>
            <person name="Detter J.C."/>
            <person name="Deveau A."/>
            <person name="DiFazio S."/>
            <person name="Duplessis S."/>
            <person name="Fraissinet-Tachet L."/>
            <person name="Lucic E."/>
            <person name="Frey-Klett P."/>
            <person name="Fourrey C."/>
            <person name="Feussner I."/>
            <person name="Gay G."/>
            <person name="Grimwood J."/>
            <person name="Hoegger P.J."/>
            <person name="Jain P."/>
            <person name="Kilaru S."/>
            <person name="Labbe J."/>
            <person name="Lin Y.C."/>
            <person name="Legue V."/>
            <person name="Le Tacon F."/>
            <person name="Marmeisse R."/>
            <person name="Melayah D."/>
            <person name="Montanini B."/>
            <person name="Muratet M."/>
            <person name="Nehls U."/>
            <person name="Niculita-Hirzel H."/>
            <person name="Oudot-Le Secq M.P."/>
            <person name="Peter M."/>
            <person name="Quesneville H."/>
            <person name="Rajashekar B."/>
            <person name="Reich M."/>
            <person name="Rouhier N."/>
            <person name="Schmutz J."/>
            <person name="Yin T."/>
            <person name="Chalot M."/>
            <person name="Henrissat B."/>
            <person name="Kuees U."/>
            <person name="Lucas S."/>
            <person name="Van de Peer Y."/>
            <person name="Podila G.K."/>
            <person name="Polle A."/>
            <person name="Pukkila P.J."/>
            <person name="Richardson P.M."/>
            <person name="Rouze P."/>
            <person name="Sanders I.R."/>
            <person name="Stajich J.E."/>
            <person name="Tunlid A."/>
            <person name="Tuskan G."/>
            <person name="Grigoriev I.V."/>
        </authorList>
    </citation>
    <scope>NUCLEOTIDE SEQUENCE [LARGE SCALE GENOMIC DNA]</scope>
    <source>
        <strain evidence="2">S238N-H82 / ATCC MYA-4686</strain>
    </source>
</reference>